<evidence type="ECO:0000313" key="2">
    <source>
        <dbReference type="EnsemblPlants" id="OMERI10G05850.1"/>
    </source>
</evidence>
<reference evidence="2" key="2">
    <citation type="submission" date="2018-05" db="EMBL/GenBank/DDBJ databases">
        <title>OmerRS3 (Oryza meridionalis Reference Sequence Version 3).</title>
        <authorList>
            <person name="Zhang J."/>
            <person name="Kudrna D."/>
            <person name="Lee S."/>
            <person name="Talag J."/>
            <person name="Welchert J."/>
            <person name="Wing R.A."/>
        </authorList>
    </citation>
    <scope>NUCLEOTIDE SEQUENCE [LARGE SCALE GENOMIC DNA]</scope>
    <source>
        <strain evidence="2">cv. OR44</strain>
    </source>
</reference>
<feature type="region of interest" description="Disordered" evidence="1">
    <location>
        <begin position="1"/>
        <end position="106"/>
    </location>
</feature>
<dbReference type="HOGENOM" id="CLU_2227440_0_0_1"/>
<proteinExistence type="predicted"/>
<evidence type="ECO:0000313" key="3">
    <source>
        <dbReference type="Proteomes" id="UP000008021"/>
    </source>
</evidence>
<evidence type="ECO:0000256" key="1">
    <source>
        <dbReference type="SAM" id="MobiDB-lite"/>
    </source>
</evidence>
<dbReference type="Proteomes" id="UP000008021">
    <property type="component" value="Chromosome 10"/>
</dbReference>
<feature type="compositionally biased region" description="Low complexity" evidence="1">
    <location>
        <begin position="65"/>
        <end position="79"/>
    </location>
</feature>
<organism evidence="2">
    <name type="scientific">Oryza meridionalis</name>
    <dbReference type="NCBI Taxonomy" id="40149"/>
    <lineage>
        <taxon>Eukaryota</taxon>
        <taxon>Viridiplantae</taxon>
        <taxon>Streptophyta</taxon>
        <taxon>Embryophyta</taxon>
        <taxon>Tracheophyta</taxon>
        <taxon>Spermatophyta</taxon>
        <taxon>Magnoliopsida</taxon>
        <taxon>Liliopsida</taxon>
        <taxon>Poales</taxon>
        <taxon>Poaceae</taxon>
        <taxon>BOP clade</taxon>
        <taxon>Oryzoideae</taxon>
        <taxon>Oryzeae</taxon>
        <taxon>Oryzinae</taxon>
        <taxon>Oryza</taxon>
    </lineage>
</organism>
<dbReference type="EnsemblPlants" id="OMERI10G05850.1">
    <property type="protein sequence ID" value="OMERI10G05850.1"/>
    <property type="gene ID" value="OMERI10G05850"/>
</dbReference>
<name>A0A0E0EX98_9ORYZ</name>
<dbReference type="Gramene" id="OMERI10G05850.1">
    <property type="protein sequence ID" value="OMERI10G05850.1"/>
    <property type="gene ID" value="OMERI10G05850"/>
</dbReference>
<keyword evidence="3" id="KW-1185">Reference proteome</keyword>
<accession>A0A0E0EX98</accession>
<protein>
    <submittedName>
        <fullName evidence="2">Uncharacterized protein</fullName>
    </submittedName>
</protein>
<dbReference type="AlphaFoldDB" id="A0A0E0EX98"/>
<reference evidence="2" key="1">
    <citation type="submission" date="2015-04" db="UniProtKB">
        <authorList>
            <consortium name="EnsemblPlants"/>
        </authorList>
    </citation>
    <scope>IDENTIFICATION</scope>
</reference>
<sequence>MAARRHGGSGFGPELGTSTAARRRADARGQKKRGGGAREMWTRKNWTNRGGSGGENPSRPRRRNPAPSSSSPSLELAGGKSAVSWEGGDEAFQAQRPPTQRGEDGA</sequence>